<dbReference type="InterPro" id="IPR023214">
    <property type="entry name" value="HAD_sf"/>
</dbReference>
<evidence type="ECO:0000256" key="1">
    <source>
        <dbReference type="SAM" id="MobiDB-lite"/>
    </source>
</evidence>
<dbReference type="AlphaFoldDB" id="A0AA39IAC2"/>
<sequence>MKFLLIALLVVLALINMATADCSPPPDGEDCPPGTYPYIKEWKVGPDHFESHTNAKFVMKVDTSSQFRTVVSYDNHFSCIKLMKAMNHFGDQDSDFIVTNVRLIFPEPTVRTQSHRDGKTQPAHHRYSL</sequence>
<accession>A0AA39IAC2</accession>
<protein>
    <submittedName>
        <fullName evidence="3">Uncharacterized protein</fullName>
    </submittedName>
</protein>
<evidence type="ECO:0000313" key="3">
    <source>
        <dbReference type="EMBL" id="KAK0420000.1"/>
    </source>
</evidence>
<reference evidence="3" key="1">
    <citation type="submission" date="2023-06" db="EMBL/GenBank/DDBJ databases">
        <title>Genomic analysis of the entomopathogenic nematode Steinernema hermaphroditum.</title>
        <authorList>
            <person name="Schwarz E.M."/>
            <person name="Heppert J.K."/>
            <person name="Baniya A."/>
            <person name="Schwartz H.T."/>
            <person name="Tan C.-H."/>
            <person name="Antoshechkin I."/>
            <person name="Sternberg P.W."/>
            <person name="Goodrich-Blair H."/>
            <person name="Dillman A.R."/>
        </authorList>
    </citation>
    <scope>NUCLEOTIDE SEQUENCE</scope>
    <source>
        <strain evidence="3">PS9179</strain>
        <tissue evidence="3">Whole animal</tissue>
    </source>
</reference>
<feature type="region of interest" description="Disordered" evidence="1">
    <location>
        <begin position="109"/>
        <end position="129"/>
    </location>
</feature>
<feature type="chain" id="PRO_5041310800" evidence="2">
    <location>
        <begin position="21"/>
        <end position="129"/>
    </location>
</feature>
<comment type="caution">
    <text evidence="3">The sequence shown here is derived from an EMBL/GenBank/DDBJ whole genome shotgun (WGS) entry which is preliminary data.</text>
</comment>
<dbReference type="EMBL" id="JAUCMV010000002">
    <property type="protein sequence ID" value="KAK0420000.1"/>
    <property type="molecule type" value="Genomic_DNA"/>
</dbReference>
<evidence type="ECO:0000256" key="2">
    <source>
        <dbReference type="SAM" id="SignalP"/>
    </source>
</evidence>
<gene>
    <name evidence="3" type="ORF">QR680_014453</name>
</gene>
<dbReference type="Gene3D" id="3.40.50.1000">
    <property type="entry name" value="HAD superfamily/HAD-like"/>
    <property type="match status" value="1"/>
</dbReference>
<proteinExistence type="predicted"/>
<name>A0AA39IAC2_9BILA</name>
<keyword evidence="2" id="KW-0732">Signal</keyword>
<keyword evidence="4" id="KW-1185">Reference proteome</keyword>
<feature type="signal peptide" evidence="2">
    <location>
        <begin position="1"/>
        <end position="20"/>
    </location>
</feature>
<organism evidence="3 4">
    <name type="scientific">Steinernema hermaphroditum</name>
    <dbReference type="NCBI Taxonomy" id="289476"/>
    <lineage>
        <taxon>Eukaryota</taxon>
        <taxon>Metazoa</taxon>
        <taxon>Ecdysozoa</taxon>
        <taxon>Nematoda</taxon>
        <taxon>Chromadorea</taxon>
        <taxon>Rhabditida</taxon>
        <taxon>Tylenchina</taxon>
        <taxon>Panagrolaimomorpha</taxon>
        <taxon>Strongyloidoidea</taxon>
        <taxon>Steinernematidae</taxon>
        <taxon>Steinernema</taxon>
    </lineage>
</organism>
<dbReference type="Proteomes" id="UP001175271">
    <property type="component" value="Unassembled WGS sequence"/>
</dbReference>
<evidence type="ECO:0000313" key="4">
    <source>
        <dbReference type="Proteomes" id="UP001175271"/>
    </source>
</evidence>